<dbReference type="GO" id="GO:0000035">
    <property type="term" value="F:acyl binding"/>
    <property type="evidence" value="ECO:0007669"/>
    <property type="project" value="TreeGrafter"/>
</dbReference>
<dbReference type="AlphaFoldDB" id="A0A0R1RKS9"/>
<comment type="subcellular location">
    <subcellularLocation>
        <location evidence="7">Cytoplasm</location>
    </subcellularLocation>
</comment>
<dbReference type="STRING" id="1114972.FD35_GL000321"/>
<name>A0A0R1RKS9_9LACO</name>
<dbReference type="PATRIC" id="fig|1114972.6.peg.321"/>
<comment type="caution">
    <text evidence="11">The sequence shown here is derived from an EMBL/GenBank/DDBJ whole genome shotgun (WGS) entry which is preliminary data.</text>
</comment>
<feature type="domain" description="Carrier" evidence="10">
    <location>
        <begin position="4"/>
        <end position="79"/>
    </location>
</feature>
<evidence type="ECO:0000256" key="3">
    <source>
        <dbReference type="ARBA" id="ARBA00022553"/>
    </source>
</evidence>
<comment type="PTM">
    <text evidence="7">4'-phosphopantetheine is transferred from CoA to a specific serine of apo-ACP by AcpS. This modification is essential for activity because fatty acids are bound in thioester linkage to the sulfhydryl of the prosthetic group.</text>
</comment>
<dbReference type="NCBIfam" id="NF002150">
    <property type="entry name" value="PRK00982.1-4"/>
    <property type="match status" value="1"/>
</dbReference>
<dbReference type="GO" id="GO:0005829">
    <property type="term" value="C:cytosol"/>
    <property type="evidence" value="ECO:0007669"/>
    <property type="project" value="TreeGrafter"/>
</dbReference>
<reference evidence="11 12" key="1">
    <citation type="journal article" date="2015" name="Genome Announc.">
        <title>Expanding the biotechnology potential of lactobacilli through comparative genomics of 213 strains and associated genera.</title>
        <authorList>
            <person name="Sun Z."/>
            <person name="Harris H.M."/>
            <person name="McCann A."/>
            <person name="Guo C."/>
            <person name="Argimon S."/>
            <person name="Zhang W."/>
            <person name="Yang X."/>
            <person name="Jeffery I.B."/>
            <person name="Cooney J.C."/>
            <person name="Kagawa T.F."/>
            <person name="Liu W."/>
            <person name="Song Y."/>
            <person name="Salvetti E."/>
            <person name="Wrobel A."/>
            <person name="Rasinkangas P."/>
            <person name="Parkhill J."/>
            <person name="Rea M.C."/>
            <person name="O'Sullivan O."/>
            <person name="Ritari J."/>
            <person name="Douillard F.P."/>
            <person name="Paul Ross R."/>
            <person name="Yang R."/>
            <person name="Briner A.E."/>
            <person name="Felis G.E."/>
            <person name="de Vos W.M."/>
            <person name="Barrangou R."/>
            <person name="Klaenhammer T.R."/>
            <person name="Caufield P.W."/>
            <person name="Cui Y."/>
            <person name="Zhang H."/>
            <person name="O'Toole P.W."/>
        </authorList>
    </citation>
    <scope>NUCLEOTIDE SEQUENCE [LARGE SCALE GENOMIC DNA]</scope>
    <source>
        <strain evidence="11 12">DSM 15814</strain>
    </source>
</reference>
<evidence type="ECO:0000256" key="4">
    <source>
        <dbReference type="ARBA" id="ARBA00022832"/>
    </source>
</evidence>
<dbReference type="InterPro" id="IPR003231">
    <property type="entry name" value="ACP"/>
</dbReference>
<sequence length="83" mass="9702">MTKQEIFDKISKIIEDRFEVSKDKITNDLNFRTDLDADSIDFVEFIMELEDTFGAEISDDDAEKLTTIGQVVDYIYDHQEKTD</sequence>
<evidence type="ECO:0000256" key="1">
    <source>
        <dbReference type="ARBA" id="ARBA00022450"/>
    </source>
</evidence>
<gene>
    <name evidence="7" type="primary">acpP</name>
    <name evidence="11" type="ORF">FD35_GL000321</name>
</gene>
<keyword evidence="6 7" id="KW-0275">Fatty acid biosynthesis</keyword>
<evidence type="ECO:0000256" key="8">
    <source>
        <dbReference type="NCBIfam" id="TIGR00517"/>
    </source>
</evidence>
<dbReference type="Pfam" id="PF00550">
    <property type="entry name" value="PP-binding"/>
    <property type="match status" value="1"/>
</dbReference>
<dbReference type="SUPFAM" id="SSF47336">
    <property type="entry name" value="ACP-like"/>
    <property type="match status" value="1"/>
</dbReference>
<dbReference type="RefSeq" id="WP_017261790.1">
    <property type="nucleotide sequence ID" value="NZ_AUAW01000001.1"/>
</dbReference>
<dbReference type="NCBIfam" id="NF009104">
    <property type="entry name" value="PRK12449.1"/>
    <property type="match status" value="1"/>
</dbReference>
<dbReference type="OrthoDB" id="9804551at2"/>
<evidence type="ECO:0000313" key="12">
    <source>
        <dbReference type="Proteomes" id="UP000051999"/>
    </source>
</evidence>
<dbReference type="GO" id="GO:0009245">
    <property type="term" value="P:lipid A biosynthetic process"/>
    <property type="evidence" value="ECO:0007669"/>
    <property type="project" value="TreeGrafter"/>
</dbReference>
<comment type="PTM">
    <text evidence="9">4'-phosphopantetheine is transferred from CoA to a specific serine of apo-ACP by acpS.</text>
</comment>
<dbReference type="Gene3D" id="1.10.1200.10">
    <property type="entry name" value="ACP-like"/>
    <property type="match status" value="1"/>
</dbReference>
<dbReference type="PANTHER" id="PTHR20863:SF76">
    <property type="entry name" value="CARRIER DOMAIN-CONTAINING PROTEIN"/>
    <property type="match status" value="1"/>
</dbReference>
<evidence type="ECO:0000313" key="11">
    <source>
        <dbReference type="EMBL" id="KRL57308.1"/>
    </source>
</evidence>
<keyword evidence="1 7" id="KW-0596">Phosphopantetheine</keyword>
<dbReference type="PROSITE" id="PS50075">
    <property type="entry name" value="CARRIER"/>
    <property type="match status" value="1"/>
</dbReference>
<dbReference type="NCBIfam" id="NF002148">
    <property type="entry name" value="PRK00982.1-2"/>
    <property type="match status" value="1"/>
</dbReference>
<evidence type="ECO:0000256" key="7">
    <source>
        <dbReference type="HAMAP-Rule" id="MF_01217"/>
    </source>
</evidence>
<comment type="pathway">
    <text evidence="7 9">Lipid metabolism; fatty acid biosynthesis.</text>
</comment>
<dbReference type="UniPathway" id="UPA00094"/>
<dbReference type="GO" id="GO:0000036">
    <property type="term" value="F:acyl carrier activity"/>
    <property type="evidence" value="ECO:0007669"/>
    <property type="project" value="UniProtKB-UniRule"/>
</dbReference>
<keyword evidence="4 7" id="KW-0276">Fatty acid metabolism</keyword>
<dbReference type="PANTHER" id="PTHR20863">
    <property type="entry name" value="ACYL CARRIER PROTEIN"/>
    <property type="match status" value="1"/>
</dbReference>
<evidence type="ECO:0000256" key="9">
    <source>
        <dbReference type="RuleBase" id="RU003545"/>
    </source>
</evidence>
<evidence type="ECO:0000256" key="2">
    <source>
        <dbReference type="ARBA" id="ARBA00022516"/>
    </source>
</evidence>
<proteinExistence type="inferred from homology"/>
<dbReference type="Proteomes" id="UP000051999">
    <property type="component" value="Unassembled WGS sequence"/>
</dbReference>
<organism evidence="11 12">
    <name type="scientific">Furfurilactobacillus rossiae DSM 15814</name>
    <dbReference type="NCBI Taxonomy" id="1114972"/>
    <lineage>
        <taxon>Bacteria</taxon>
        <taxon>Bacillati</taxon>
        <taxon>Bacillota</taxon>
        <taxon>Bacilli</taxon>
        <taxon>Lactobacillales</taxon>
        <taxon>Lactobacillaceae</taxon>
        <taxon>Furfurilactobacillus</taxon>
    </lineage>
</organism>
<feature type="modified residue" description="O-(pantetheine 4'-phosphoryl)serine" evidence="7">
    <location>
        <position position="39"/>
    </location>
</feature>
<keyword evidence="7" id="KW-0963">Cytoplasm</keyword>
<keyword evidence="3 7" id="KW-0597">Phosphoprotein</keyword>
<dbReference type="eggNOG" id="COG0236">
    <property type="taxonomic scope" value="Bacteria"/>
</dbReference>
<keyword evidence="2 7" id="KW-0444">Lipid biosynthesis</keyword>
<evidence type="ECO:0000256" key="6">
    <source>
        <dbReference type="ARBA" id="ARBA00023160"/>
    </source>
</evidence>
<dbReference type="NCBIfam" id="TIGR00517">
    <property type="entry name" value="acyl_carrier"/>
    <property type="match status" value="1"/>
</dbReference>
<dbReference type="InterPro" id="IPR036736">
    <property type="entry name" value="ACP-like_sf"/>
</dbReference>
<comment type="similarity">
    <text evidence="7">Belongs to the acyl carrier protein (ACP) family.</text>
</comment>
<dbReference type="GO" id="GO:0016020">
    <property type="term" value="C:membrane"/>
    <property type="evidence" value="ECO:0007669"/>
    <property type="project" value="GOC"/>
</dbReference>
<evidence type="ECO:0000259" key="10">
    <source>
        <dbReference type="PROSITE" id="PS50075"/>
    </source>
</evidence>
<comment type="function">
    <text evidence="7 9">Carrier of the growing fatty acid chain in fatty acid biosynthesis.</text>
</comment>
<accession>A0A0R1RKS9</accession>
<keyword evidence="12" id="KW-1185">Reference proteome</keyword>
<dbReference type="InterPro" id="IPR009081">
    <property type="entry name" value="PP-bd_ACP"/>
</dbReference>
<dbReference type="EMBL" id="AZFF01000001">
    <property type="protein sequence ID" value="KRL57308.1"/>
    <property type="molecule type" value="Genomic_DNA"/>
</dbReference>
<protein>
    <recommendedName>
        <fullName evidence="7 8">Acyl carrier protein</fullName>
        <shortName evidence="7">ACP</shortName>
    </recommendedName>
</protein>
<dbReference type="HAMAP" id="MF_01217">
    <property type="entry name" value="Acyl_carrier"/>
    <property type="match status" value="1"/>
</dbReference>
<keyword evidence="5 7" id="KW-0443">Lipid metabolism</keyword>
<evidence type="ECO:0000256" key="5">
    <source>
        <dbReference type="ARBA" id="ARBA00023098"/>
    </source>
</evidence>